<dbReference type="Pfam" id="PF03645">
    <property type="entry name" value="Tctex-1"/>
    <property type="match status" value="1"/>
</dbReference>
<dbReference type="GO" id="GO:0045505">
    <property type="term" value="F:dynein intermediate chain binding"/>
    <property type="evidence" value="ECO:0007669"/>
    <property type="project" value="TreeGrafter"/>
</dbReference>
<evidence type="ECO:0000313" key="2">
    <source>
        <dbReference type="Proteomes" id="UP000046395"/>
    </source>
</evidence>
<evidence type="ECO:0000256" key="1">
    <source>
        <dbReference type="ARBA" id="ARBA00005361"/>
    </source>
</evidence>
<dbReference type="PANTHER" id="PTHR21255">
    <property type="entry name" value="T-COMPLEX-ASSOCIATED-TESTIS-EXPRESSED 1/ DYNEIN LIGHT CHAIN"/>
    <property type="match status" value="1"/>
</dbReference>
<proteinExistence type="inferred from homology"/>
<dbReference type="Gene3D" id="3.30.1140.40">
    <property type="entry name" value="Tctex-1"/>
    <property type="match status" value="1"/>
</dbReference>
<evidence type="ECO:0000313" key="4">
    <source>
        <dbReference type="WBParaSite" id="TMUE_3000013435.1"/>
    </source>
</evidence>
<name>A0A5S6R1P6_TRIMR</name>
<reference evidence="2" key="2">
    <citation type="submission" date="2014-03" db="EMBL/GenBank/DDBJ databases">
        <title>The whipworm genome and dual-species transcriptomics of an intimate host-pathogen interaction.</title>
        <authorList>
            <person name="Foth B.J."/>
            <person name="Tsai I.J."/>
            <person name="Reid A.J."/>
            <person name="Bancroft A.J."/>
            <person name="Nichol S."/>
            <person name="Tracey A."/>
            <person name="Holroyd N."/>
            <person name="Cotton J.A."/>
            <person name="Stanley E.J."/>
            <person name="Zarowiecki M."/>
            <person name="Liu J.Z."/>
            <person name="Huckvale T."/>
            <person name="Cooper P.J."/>
            <person name="Grencis R.K."/>
            <person name="Berriman M."/>
        </authorList>
    </citation>
    <scope>NUCLEOTIDE SEQUENCE [LARGE SCALE GENOMIC DNA]</scope>
    <source>
        <strain evidence="2">Edinburgh</strain>
    </source>
</reference>
<evidence type="ECO:0000313" key="3">
    <source>
        <dbReference type="WBParaSite" id="TMUE_3000013353.1"/>
    </source>
</evidence>
<dbReference type="InterPro" id="IPR038586">
    <property type="entry name" value="Tctex-1-like_sf"/>
</dbReference>
<sequence>MNDPASFNTEKRQASEKGYVLRPKYENKFTLRKVQPLLRDALIDELSNVERYDPEKADQLAASVMRAVRKRLKESDMSAYKFVVQCVVFERCGQGVEYGASVLWDSDTDCCARQTFHSDMFTCVVTAFGIFYY</sequence>
<accession>A0A5S6R1P6</accession>
<dbReference type="AlphaFoldDB" id="A0A5S6R1P6"/>
<dbReference type="STRING" id="70415.A0A5S6R1P6"/>
<organism evidence="2 3">
    <name type="scientific">Trichuris muris</name>
    <name type="common">Mouse whipworm</name>
    <dbReference type="NCBI Taxonomy" id="70415"/>
    <lineage>
        <taxon>Eukaryota</taxon>
        <taxon>Metazoa</taxon>
        <taxon>Ecdysozoa</taxon>
        <taxon>Nematoda</taxon>
        <taxon>Enoplea</taxon>
        <taxon>Dorylaimia</taxon>
        <taxon>Trichinellida</taxon>
        <taxon>Trichuridae</taxon>
        <taxon>Trichuris</taxon>
    </lineage>
</organism>
<dbReference type="Proteomes" id="UP000046395">
    <property type="component" value="Unassembled WGS sequence"/>
</dbReference>
<comment type="similarity">
    <text evidence="1">Belongs to the dynein light chain Tctex-type family.</text>
</comment>
<dbReference type="GO" id="GO:0005868">
    <property type="term" value="C:cytoplasmic dynein complex"/>
    <property type="evidence" value="ECO:0007669"/>
    <property type="project" value="TreeGrafter"/>
</dbReference>
<dbReference type="PANTHER" id="PTHR21255:SF7">
    <property type="entry name" value="DYNEIN LIGHT CHAIN TCTEX-TYPE PROTEIN 2B"/>
    <property type="match status" value="1"/>
</dbReference>
<protein>
    <submittedName>
        <fullName evidence="3 4">Dynein light chain</fullName>
    </submittedName>
</protein>
<dbReference type="GO" id="GO:0005737">
    <property type="term" value="C:cytoplasm"/>
    <property type="evidence" value="ECO:0007669"/>
    <property type="project" value="TreeGrafter"/>
</dbReference>
<dbReference type="GO" id="GO:0007018">
    <property type="term" value="P:microtubule-based movement"/>
    <property type="evidence" value="ECO:0007669"/>
    <property type="project" value="TreeGrafter"/>
</dbReference>
<reference evidence="2" key="1">
    <citation type="submission" date="2013-11" db="EMBL/GenBank/DDBJ databases">
        <authorList>
            <person name="Aslett M."/>
        </authorList>
    </citation>
    <scope>NUCLEOTIDE SEQUENCE [LARGE SCALE GENOMIC DNA]</scope>
    <source>
        <strain evidence="2">Edinburgh</strain>
    </source>
</reference>
<dbReference type="InterPro" id="IPR005334">
    <property type="entry name" value="Tctex-1-like"/>
</dbReference>
<keyword evidence="2" id="KW-1185">Reference proteome</keyword>
<dbReference type="CDD" id="cd21459">
    <property type="entry name" value="DLC-like_TCTEX1D2"/>
    <property type="match status" value="1"/>
</dbReference>
<dbReference type="WBParaSite" id="TMUE_3000013435.1">
    <property type="protein sequence ID" value="TMUE_3000013435.1"/>
    <property type="gene ID" value="WBGene00301926"/>
</dbReference>
<dbReference type="WBParaSite" id="TMUE_3000013353.1">
    <property type="protein sequence ID" value="TMUE_3000013353.1"/>
    <property type="gene ID" value="WBGene00301868"/>
</dbReference>
<reference evidence="3 4" key="3">
    <citation type="submission" date="2019-12" db="UniProtKB">
        <authorList>
            <consortium name="WormBaseParasite"/>
        </authorList>
    </citation>
    <scope>IDENTIFICATION</scope>
</reference>